<dbReference type="AlphaFoldDB" id="A0A9P8NVP3"/>
<comment type="caution">
    <text evidence="1">The sequence shown here is derived from an EMBL/GenBank/DDBJ whole genome shotgun (WGS) entry which is preliminary data.</text>
</comment>
<proteinExistence type="predicted"/>
<dbReference type="RefSeq" id="XP_046058287.1">
    <property type="nucleotide sequence ID" value="XM_046207869.1"/>
</dbReference>
<keyword evidence="2" id="KW-1185">Reference proteome</keyword>
<dbReference type="GeneID" id="70238534"/>
<evidence type="ECO:0000313" key="1">
    <source>
        <dbReference type="EMBL" id="KAH3661163.1"/>
    </source>
</evidence>
<organism evidence="1 2">
    <name type="scientific">Ogataea philodendri</name>
    <dbReference type="NCBI Taxonomy" id="1378263"/>
    <lineage>
        <taxon>Eukaryota</taxon>
        <taxon>Fungi</taxon>
        <taxon>Dikarya</taxon>
        <taxon>Ascomycota</taxon>
        <taxon>Saccharomycotina</taxon>
        <taxon>Pichiomycetes</taxon>
        <taxon>Pichiales</taxon>
        <taxon>Pichiaceae</taxon>
        <taxon>Ogataea</taxon>
    </lineage>
</organism>
<protein>
    <submittedName>
        <fullName evidence="1">Uncharacterized protein</fullName>
    </submittedName>
</protein>
<dbReference type="Proteomes" id="UP000769157">
    <property type="component" value="Unassembled WGS sequence"/>
</dbReference>
<gene>
    <name evidence="1" type="ORF">OGAPHI_006570</name>
</gene>
<reference evidence="1" key="2">
    <citation type="submission" date="2021-01" db="EMBL/GenBank/DDBJ databases">
        <authorList>
            <person name="Schikora-Tamarit M.A."/>
        </authorList>
    </citation>
    <scope>NUCLEOTIDE SEQUENCE</scope>
    <source>
        <strain evidence="1">CBS6075</strain>
    </source>
</reference>
<sequence>MVRGDTVLSSFWKKCIGGKIPALPIQTRWTSAYSTVTTILNKRDELCFVFGKLAGMGFSHNHLDPDKIEVVEEFFDEHRITLDQSQMNTVHALLEYRKDLKEITGLNFIMGEFKTWIESSQKNEDNTLMSYSRTFLKVLKFFTAVSNLLGKEEGSFDYFDIADQLYVYRDHDDPTVAYSQKDSKVLFWTINWKHQDIRQFPYKFKSLELSKIETLFELYKRTDSFREMNHLALEESAAKALAYENLEKNVIIIEIDAYEKDRLYNDDSSEWSLEANNEF</sequence>
<reference evidence="1" key="1">
    <citation type="journal article" date="2021" name="Open Biol.">
        <title>Shared evolutionary footprints suggest mitochondrial oxidative damage underlies multiple complex I losses in fungi.</title>
        <authorList>
            <person name="Schikora-Tamarit M.A."/>
            <person name="Marcet-Houben M."/>
            <person name="Nosek J."/>
            <person name="Gabaldon T."/>
        </authorList>
    </citation>
    <scope>NUCLEOTIDE SEQUENCE</scope>
    <source>
        <strain evidence="1">CBS6075</strain>
    </source>
</reference>
<accession>A0A9P8NVP3</accession>
<evidence type="ECO:0000313" key="2">
    <source>
        <dbReference type="Proteomes" id="UP000769157"/>
    </source>
</evidence>
<name>A0A9P8NVP3_9ASCO</name>
<dbReference type="EMBL" id="JAEUBE010000487">
    <property type="protein sequence ID" value="KAH3661163.1"/>
    <property type="molecule type" value="Genomic_DNA"/>
</dbReference>